<dbReference type="GO" id="GO:0006419">
    <property type="term" value="P:alanyl-tRNA aminoacylation"/>
    <property type="evidence" value="ECO:0007669"/>
    <property type="project" value="InterPro"/>
</dbReference>
<dbReference type="SUPFAM" id="SSF55186">
    <property type="entry name" value="ThrRS/AlaRS common domain"/>
    <property type="match status" value="1"/>
</dbReference>
<dbReference type="Pfam" id="PF01411">
    <property type="entry name" value="tRNA-synt_2c"/>
    <property type="match status" value="1"/>
</dbReference>
<dbReference type="SUPFAM" id="SSF50447">
    <property type="entry name" value="Translation proteins"/>
    <property type="match status" value="1"/>
</dbReference>
<dbReference type="RefSeq" id="WP_053430638.1">
    <property type="nucleotide sequence ID" value="NZ_CP040441.1"/>
</dbReference>
<protein>
    <submittedName>
        <fullName evidence="6">Alanyl tRNA synthetase</fullName>
    </submittedName>
</protein>
<dbReference type="InterPro" id="IPR009000">
    <property type="entry name" value="Transl_B-barrel_sf"/>
</dbReference>
<sequence length="242" mass="28180">MSKELYLEDSYRQDYTSNVKLLYKDKVILEETIFHPNGGGQPNDEGWLYQNGKAYKVINVRKEGEEIIHYLEDAGDLEEDEVRMKINWSRRYNFMKYHTLLHLVAGHLYHEYGALAIGNQIFENRARLDIDFRGGELDVDFHRVEEELNRLINEGRKMNIRNVERDSESISEKIRTVINLIPASVKNIRLVAIENMDEQPCSGTHVNNINEIGPFKISGNKSKGKGKRRLEFQLIEKNIKNG</sequence>
<dbReference type="GO" id="GO:0004813">
    <property type="term" value="F:alanine-tRNA ligase activity"/>
    <property type="evidence" value="ECO:0007669"/>
    <property type="project" value="InterPro"/>
</dbReference>
<organism evidence="6">
    <name type="scientific">Halalkalibacterium halodurans</name>
    <name type="common">Bacillus halodurans</name>
    <dbReference type="NCBI Taxonomy" id="86665"/>
    <lineage>
        <taxon>Bacteria</taxon>
        <taxon>Bacillati</taxon>
        <taxon>Bacillota</taxon>
        <taxon>Bacilli</taxon>
        <taxon>Bacillales</taxon>
        <taxon>Bacillaceae</taxon>
        <taxon>Halalkalibacterium (ex Joshi et al. 2022)</taxon>
    </lineage>
</organism>
<dbReference type="PANTHER" id="PTHR43462:SF1">
    <property type="entry name" value="ALANYL-TRNA EDITING PROTEIN AARSD1"/>
    <property type="match status" value="1"/>
</dbReference>
<evidence type="ECO:0000256" key="1">
    <source>
        <dbReference type="ARBA" id="ARBA00001947"/>
    </source>
</evidence>
<evidence type="ECO:0000256" key="4">
    <source>
        <dbReference type="ARBA" id="ARBA00022833"/>
    </source>
</evidence>
<name>A0A0M0KI59_ALKHA</name>
<evidence type="ECO:0000256" key="3">
    <source>
        <dbReference type="ARBA" id="ARBA00022723"/>
    </source>
</evidence>
<accession>A0A0M0KI59</accession>
<dbReference type="GO" id="GO:0005737">
    <property type="term" value="C:cytoplasm"/>
    <property type="evidence" value="ECO:0007669"/>
    <property type="project" value="UniProtKB-SubCell"/>
</dbReference>
<dbReference type="GO" id="GO:0003676">
    <property type="term" value="F:nucleic acid binding"/>
    <property type="evidence" value="ECO:0007669"/>
    <property type="project" value="InterPro"/>
</dbReference>
<feature type="domain" description="Alanyl-transfer RNA synthetases family profile" evidence="5">
    <location>
        <begin position="1"/>
        <end position="232"/>
    </location>
</feature>
<dbReference type="EMBL" id="LILD01000001">
    <property type="protein sequence ID" value="KOO38297.1"/>
    <property type="molecule type" value="Genomic_DNA"/>
</dbReference>
<comment type="subcellular location">
    <subcellularLocation>
        <location evidence="2">Cytoplasm</location>
    </subcellularLocation>
</comment>
<keyword evidence="6" id="KW-0436">Ligase</keyword>
<keyword evidence="3" id="KW-0479">Metal-binding</keyword>
<dbReference type="InterPro" id="IPR051335">
    <property type="entry name" value="Alanyl-tRNA_Editing_Enzymes"/>
</dbReference>
<dbReference type="PANTHER" id="PTHR43462">
    <property type="entry name" value="ALANYL-TRNA EDITING PROTEIN"/>
    <property type="match status" value="1"/>
</dbReference>
<dbReference type="Gene3D" id="3.30.980.10">
    <property type="entry name" value="Threonyl-trna Synthetase, Chain A, domain 2"/>
    <property type="match status" value="1"/>
</dbReference>
<dbReference type="GO" id="GO:0002161">
    <property type="term" value="F:aminoacyl-tRNA deacylase activity"/>
    <property type="evidence" value="ECO:0007669"/>
    <property type="project" value="UniProtKB-ARBA"/>
</dbReference>
<reference evidence="6" key="1">
    <citation type="submission" date="2015-08" db="EMBL/GenBank/DDBJ databases">
        <title>Complete DNA Sequence of Pseudomonas syringae pv. actinidiae, the Causal Agent of Kiwifruit Canker Disease.</title>
        <authorList>
            <person name="Rikkerink E.H.A."/>
            <person name="Fineran P.C."/>
        </authorList>
    </citation>
    <scope>NUCLEOTIDE SEQUENCE</scope>
    <source>
        <strain evidence="6">DSM 13666</strain>
    </source>
</reference>
<dbReference type="InterPro" id="IPR018165">
    <property type="entry name" value="Ala-tRNA-synth_IIc_core"/>
</dbReference>
<keyword evidence="4" id="KW-0862">Zinc</keyword>
<evidence type="ECO:0000259" key="5">
    <source>
        <dbReference type="PROSITE" id="PS50860"/>
    </source>
</evidence>
<keyword evidence="6" id="KW-0030">Aminoacyl-tRNA synthetase</keyword>
<dbReference type="GeneID" id="87598461"/>
<comment type="cofactor">
    <cofactor evidence="1">
        <name>Zn(2+)</name>
        <dbReference type="ChEBI" id="CHEBI:29105"/>
    </cofactor>
</comment>
<comment type="caution">
    <text evidence="6">The sequence shown here is derived from an EMBL/GenBank/DDBJ whole genome shotgun (WGS) entry which is preliminary data.</text>
</comment>
<dbReference type="InterPro" id="IPR012947">
    <property type="entry name" value="tRNA_SAD"/>
</dbReference>
<dbReference type="Gene3D" id="2.40.30.130">
    <property type="match status" value="1"/>
</dbReference>
<dbReference type="SMART" id="SM00863">
    <property type="entry name" value="tRNA_SAD"/>
    <property type="match status" value="1"/>
</dbReference>
<dbReference type="AlphaFoldDB" id="A0A0M0KI59"/>
<dbReference type="PROSITE" id="PS50860">
    <property type="entry name" value="AA_TRNA_LIGASE_II_ALA"/>
    <property type="match status" value="1"/>
</dbReference>
<dbReference type="GO" id="GO:0005524">
    <property type="term" value="F:ATP binding"/>
    <property type="evidence" value="ECO:0007669"/>
    <property type="project" value="InterPro"/>
</dbReference>
<dbReference type="GO" id="GO:0046872">
    <property type="term" value="F:metal ion binding"/>
    <property type="evidence" value="ECO:0007669"/>
    <property type="project" value="UniProtKB-KW"/>
</dbReference>
<proteinExistence type="predicted"/>
<gene>
    <name evidence="6" type="ORF">AMD02_05055</name>
</gene>
<dbReference type="Pfam" id="PF07973">
    <property type="entry name" value="tRNA_SAD"/>
    <property type="match status" value="1"/>
</dbReference>
<evidence type="ECO:0000256" key="2">
    <source>
        <dbReference type="ARBA" id="ARBA00004496"/>
    </source>
</evidence>
<dbReference type="PATRIC" id="fig|136160.3.peg.1291"/>
<dbReference type="InterPro" id="IPR018164">
    <property type="entry name" value="Ala-tRNA-synth_IIc_N"/>
</dbReference>
<dbReference type="InterPro" id="IPR018163">
    <property type="entry name" value="Thr/Ala-tRNA-synth_IIc_edit"/>
</dbReference>
<evidence type="ECO:0000313" key="6">
    <source>
        <dbReference type="EMBL" id="KOO38297.1"/>
    </source>
</evidence>